<organism evidence="9 10">
    <name type="scientific">Candidatus Gottesmanbacteria bacterium RIFCSPLOWO2_01_FULL_43_11b</name>
    <dbReference type="NCBI Taxonomy" id="1798392"/>
    <lineage>
        <taxon>Bacteria</taxon>
        <taxon>Candidatus Gottesmaniibacteriota</taxon>
    </lineage>
</organism>
<evidence type="ECO:0000259" key="8">
    <source>
        <dbReference type="SMART" id="SM00904"/>
    </source>
</evidence>
<comment type="catalytic activity">
    <reaction evidence="7">
        <text>riboflavin + ATP = FMN + ADP + H(+)</text>
        <dbReference type="Rhea" id="RHEA:14357"/>
        <dbReference type="ChEBI" id="CHEBI:15378"/>
        <dbReference type="ChEBI" id="CHEBI:30616"/>
        <dbReference type="ChEBI" id="CHEBI:57986"/>
        <dbReference type="ChEBI" id="CHEBI:58210"/>
        <dbReference type="ChEBI" id="CHEBI:456216"/>
        <dbReference type="EC" id="2.7.1.26"/>
    </reaction>
</comment>
<evidence type="ECO:0000256" key="2">
    <source>
        <dbReference type="ARBA" id="ARBA00022630"/>
    </source>
</evidence>
<dbReference type="SUPFAM" id="SSF82114">
    <property type="entry name" value="Riboflavin kinase-like"/>
    <property type="match status" value="1"/>
</dbReference>
<sequence>MGINIRIAGKVIRGHGEGKKLGFPTANIALTSPLSLPFGVYACRVRIEDKKYNGVLHWGPRIIFGETKPQCEVYLFDFSRKIYGKTIEVEIVGFIRQSKNFSSLKLLSSQMRRDCVNARKLLRRLI</sequence>
<gene>
    <name evidence="9" type="ORF">A3A79_02255</name>
</gene>
<keyword evidence="6" id="KW-0067">ATP-binding</keyword>
<keyword evidence="2" id="KW-0285">Flavoprotein</keyword>
<proteinExistence type="predicted"/>
<keyword evidence="4" id="KW-0808">Transferase</keyword>
<dbReference type="InterPro" id="IPR023465">
    <property type="entry name" value="Riboflavin_kinase_dom_sf"/>
</dbReference>
<dbReference type="GO" id="GO:0005524">
    <property type="term" value="F:ATP binding"/>
    <property type="evidence" value="ECO:0007669"/>
    <property type="project" value="UniProtKB-KW"/>
</dbReference>
<evidence type="ECO:0000313" key="10">
    <source>
        <dbReference type="Proteomes" id="UP000178759"/>
    </source>
</evidence>
<reference evidence="9 10" key="1">
    <citation type="journal article" date="2016" name="Nat. Commun.">
        <title>Thousands of microbial genomes shed light on interconnected biogeochemical processes in an aquifer system.</title>
        <authorList>
            <person name="Anantharaman K."/>
            <person name="Brown C.T."/>
            <person name="Hug L.A."/>
            <person name="Sharon I."/>
            <person name="Castelle C.J."/>
            <person name="Probst A.J."/>
            <person name="Thomas B.C."/>
            <person name="Singh A."/>
            <person name="Wilkins M.J."/>
            <person name="Karaoz U."/>
            <person name="Brodie E.L."/>
            <person name="Williams K.H."/>
            <person name="Hubbard S.S."/>
            <person name="Banfield J.F."/>
        </authorList>
    </citation>
    <scope>NUCLEOTIDE SEQUENCE [LARGE SCALE GENOMIC DNA]</scope>
</reference>
<keyword evidence="5" id="KW-0547">Nucleotide-binding</keyword>
<comment type="caution">
    <text evidence="9">The sequence shown here is derived from an EMBL/GenBank/DDBJ whole genome shotgun (WGS) entry which is preliminary data.</text>
</comment>
<accession>A0A1F6AHB8</accession>
<dbReference type="GO" id="GO:0009398">
    <property type="term" value="P:FMN biosynthetic process"/>
    <property type="evidence" value="ECO:0007669"/>
    <property type="project" value="TreeGrafter"/>
</dbReference>
<feature type="domain" description="Riboflavin kinase" evidence="8">
    <location>
        <begin position="1"/>
        <end position="123"/>
    </location>
</feature>
<evidence type="ECO:0000256" key="3">
    <source>
        <dbReference type="ARBA" id="ARBA00022643"/>
    </source>
</evidence>
<dbReference type="InterPro" id="IPR015865">
    <property type="entry name" value="Riboflavin_kinase_bac/euk"/>
</dbReference>
<protein>
    <recommendedName>
        <fullName evidence="1">riboflavin kinase</fullName>
        <ecNumber evidence="1">2.7.1.26</ecNumber>
    </recommendedName>
</protein>
<dbReference type="InterPro" id="IPR023468">
    <property type="entry name" value="Riboflavin_kinase"/>
</dbReference>
<dbReference type="Proteomes" id="UP000178759">
    <property type="component" value="Unassembled WGS sequence"/>
</dbReference>
<dbReference type="STRING" id="1798392.A3A79_02255"/>
<evidence type="ECO:0000256" key="4">
    <source>
        <dbReference type="ARBA" id="ARBA00022679"/>
    </source>
</evidence>
<dbReference type="AlphaFoldDB" id="A0A1F6AHB8"/>
<evidence type="ECO:0000256" key="1">
    <source>
        <dbReference type="ARBA" id="ARBA00012105"/>
    </source>
</evidence>
<dbReference type="Gene3D" id="2.40.30.30">
    <property type="entry name" value="Riboflavin kinase-like"/>
    <property type="match status" value="1"/>
</dbReference>
<dbReference type="EC" id="2.7.1.26" evidence="1"/>
<name>A0A1F6AHB8_9BACT</name>
<evidence type="ECO:0000256" key="7">
    <source>
        <dbReference type="ARBA" id="ARBA00047880"/>
    </source>
</evidence>
<dbReference type="EMBL" id="MFJV01000001">
    <property type="protein sequence ID" value="OGG23996.1"/>
    <property type="molecule type" value="Genomic_DNA"/>
</dbReference>
<evidence type="ECO:0000256" key="5">
    <source>
        <dbReference type="ARBA" id="ARBA00022741"/>
    </source>
</evidence>
<dbReference type="SMART" id="SM00904">
    <property type="entry name" value="Flavokinase"/>
    <property type="match status" value="1"/>
</dbReference>
<evidence type="ECO:0000256" key="6">
    <source>
        <dbReference type="ARBA" id="ARBA00022840"/>
    </source>
</evidence>
<dbReference type="PANTHER" id="PTHR22749:SF6">
    <property type="entry name" value="RIBOFLAVIN KINASE"/>
    <property type="match status" value="1"/>
</dbReference>
<keyword evidence="3" id="KW-0288">FMN</keyword>
<dbReference type="GO" id="GO:0009231">
    <property type="term" value="P:riboflavin biosynthetic process"/>
    <property type="evidence" value="ECO:0007669"/>
    <property type="project" value="InterPro"/>
</dbReference>
<dbReference type="PANTHER" id="PTHR22749">
    <property type="entry name" value="RIBOFLAVIN KINASE/FMN ADENYLYLTRANSFERASE"/>
    <property type="match status" value="1"/>
</dbReference>
<evidence type="ECO:0000313" key="9">
    <source>
        <dbReference type="EMBL" id="OGG23996.1"/>
    </source>
</evidence>
<dbReference type="Pfam" id="PF01687">
    <property type="entry name" value="Flavokinase"/>
    <property type="match status" value="1"/>
</dbReference>
<dbReference type="GO" id="GO:0008531">
    <property type="term" value="F:riboflavin kinase activity"/>
    <property type="evidence" value="ECO:0007669"/>
    <property type="project" value="UniProtKB-EC"/>
</dbReference>